<comment type="function">
    <text evidence="12">Catalyzes the NADPH-dependent formation of L-aspartate 4-semialdehyde (L-ASA) by the reductive dephosphorylation of 4-phospho-L-aspartate. Mediates the second step in the biosynthesis of amino acids that derive from aspartate (the aspartate family of amino acids), including methioinine and threonine, the latter of which is a precursor to isoleucine.</text>
</comment>
<dbReference type="CDD" id="cd02315">
    <property type="entry name" value="ScASADH_like_N"/>
    <property type="match status" value="1"/>
</dbReference>
<evidence type="ECO:0000256" key="4">
    <source>
        <dbReference type="ARBA" id="ARBA00013120"/>
    </source>
</evidence>
<dbReference type="InterPro" id="IPR005676">
    <property type="entry name" value="Asp_semi-ald_DH_pep-lack"/>
</dbReference>
<dbReference type="SUPFAM" id="SSF55347">
    <property type="entry name" value="Glyceraldehyde-3-phosphate dehydrogenase-like, C-terminal domain"/>
    <property type="match status" value="1"/>
</dbReference>
<organism evidence="16 17">
    <name type="scientific">Ramalina farinacea</name>
    <dbReference type="NCBI Taxonomy" id="258253"/>
    <lineage>
        <taxon>Eukaryota</taxon>
        <taxon>Fungi</taxon>
        <taxon>Dikarya</taxon>
        <taxon>Ascomycota</taxon>
        <taxon>Pezizomycotina</taxon>
        <taxon>Lecanoromycetes</taxon>
        <taxon>OSLEUM clade</taxon>
        <taxon>Lecanoromycetidae</taxon>
        <taxon>Lecanorales</taxon>
        <taxon>Lecanorineae</taxon>
        <taxon>Ramalinaceae</taxon>
        <taxon>Ramalina</taxon>
    </lineage>
</organism>
<comment type="subunit">
    <text evidence="10">Homotetramer; dimer of dimers.</text>
</comment>
<keyword evidence="7" id="KW-0521">NADP</keyword>
<dbReference type="SMART" id="SM00859">
    <property type="entry name" value="Semialdhyde_dh"/>
    <property type="match status" value="1"/>
</dbReference>
<dbReference type="InterPro" id="IPR051823">
    <property type="entry name" value="ASADH-related"/>
</dbReference>
<comment type="caution">
    <text evidence="16">The sequence shown here is derived from an EMBL/GenBank/DDBJ whole genome shotgun (WGS) entry which is preliminary data.</text>
</comment>
<feature type="active site" description="Proton acceptor" evidence="14">
    <location>
        <position position="257"/>
    </location>
</feature>
<proteinExistence type="inferred from homology"/>
<keyword evidence="9" id="KW-0486">Methionine biosynthesis</keyword>
<evidence type="ECO:0000256" key="7">
    <source>
        <dbReference type="ARBA" id="ARBA00022857"/>
    </source>
</evidence>
<evidence type="ECO:0000256" key="12">
    <source>
        <dbReference type="ARBA" id="ARBA00049950"/>
    </source>
</evidence>
<comment type="pathway">
    <text evidence="2">Amino-acid biosynthesis; L-threonine biosynthesis; L-threonine from L-aspartate: step 2/5.</text>
</comment>
<evidence type="ECO:0000256" key="13">
    <source>
        <dbReference type="ARBA" id="ARBA00050041"/>
    </source>
</evidence>
<evidence type="ECO:0000256" key="14">
    <source>
        <dbReference type="PIRSR" id="PIRSR000148-1"/>
    </source>
</evidence>
<keyword evidence="6" id="KW-0791">Threonine biosynthesis</keyword>
<evidence type="ECO:0000256" key="5">
    <source>
        <dbReference type="ARBA" id="ARBA00022605"/>
    </source>
</evidence>
<feature type="domain" description="Semialdehyde dehydrogenase NAD-binding" evidence="15">
    <location>
        <begin position="14"/>
        <end position="140"/>
    </location>
</feature>
<dbReference type="EMBL" id="JAPUFD010000001">
    <property type="protein sequence ID" value="MDI1485531.1"/>
    <property type="molecule type" value="Genomic_DNA"/>
</dbReference>
<evidence type="ECO:0000256" key="8">
    <source>
        <dbReference type="ARBA" id="ARBA00023002"/>
    </source>
</evidence>
<keyword evidence="8 16" id="KW-0560">Oxidoreductase</keyword>
<dbReference type="NCBIfam" id="TIGR00978">
    <property type="entry name" value="asd_EA"/>
    <property type="match status" value="1"/>
</dbReference>
<dbReference type="PANTHER" id="PTHR46718">
    <property type="entry name" value="ASPARTATE-SEMIALDEHYDE DEHYDROGENASE"/>
    <property type="match status" value="1"/>
</dbReference>
<evidence type="ECO:0000256" key="6">
    <source>
        <dbReference type="ARBA" id="ARBA00022697"/>
    </source>
</evidence>
<evidence type="ECO:0000256" key="9">
    <source>
        <dbReference type="ARBA" id="ARBA00023167"/>
    </source>
</evidence>
<reference evidence="16" key="1">
    <citation type="journal article" date="2023" name="Genome Biol. Evol.">
        <title>First Whole Genome Sequence and Flow Cytometry Genome Size Data for the Lichen-Forming Fungus Ramalina farinacea (Ascomycota).</title>
        <authorList>
            <person name="Llewellyn T."/>
            <person name="Mian S."/>
            <person name="Hill R."/>
            <person name="Leitch I.J."/>
            <person name="Gaya E."/>
        </authorList>
    </citation>
    <scope>NUCLEOTIDE SEQUENCE</scope>
    <source>
        <strain evidence="16">LIQ254RAFAR</strain>
    </source>
</reference>
<dbReference type="InterPro" id="IPR036291">
    <property type="entry name" value="NAD(P)-bd_dom_sf"/>
</dbReference>
<comment type="pathway">
    <text evidence="1">Amino-acid biosynthesis; L-methionine biosynthesis via de novo pathway; L-homoserine from L-aspartate: step 2/3.</text>
</comment>
<dbReference type="InterPro" id="IPR000534">
    <property type="entry name" value="Semialdehyde_DH_NAD-bd"/>
</dbReference>
<comment type="similarity">
    <text evidence="3">Belongs to the aspartate-semialdehyde dehydrogenase family.</text>
</comment>
<dbReference type="GO" id="GO:0009088">
    <property type="term" value="P:threonine biosynthetic process"/>
    <property type="evidence" value="ECO:0007669"/>
    <property type="project" value="UniProtKB-KW"/>
</dbReference>
<keyword evidence="17" id="KW-1185">Reference proteome</keyword>
<dbReference type="SUPFAM" id="SSF51735">
    <property type="entry name" value="NAD(P)-binding Rossmann-fold domains"/>
    <property type="match status" value="1"/>
</dbReference>
<evidence type="ECO:0000313" key="16">
    <source>
        <dbReference type="EMBL" id="MDI1485531.1"/>
    </source>
</evidence>
<dbReference type="FunFam" id="3.40.50.720:FF:000200">
    <property type="entry name" value="Aspartate-semialdehyde dehydrogenase"/>
    <property type="match status" value="1"/>
</dbReference>
<dbReference type="Gene3D" id="3.30.360.10">
    <property type="entry name" value="Dihydrodipicolinate Reductase, domain 2"/>
    <property type="match status" value="1"/>
</dbReference>
<dbReference type="GO" id="GO:0071266">
    <property type="term" value="P:'de novo' L-methionine biosynthetic process"/>
    <property type="evidence" value="ECO:0007669"/>
    <property type="project" value="UniProtKB-ARBA"/>
</dbReference>
<dbReference type="Pfam" id="PF01118">
    <property type="entry name" value="Semialdhyde_dh"/>
    <property type="match status" value="1"/>
</dbReference>
<dbReference type="PANTHER" id="PTHR46718:SF1">
    <property type="entry name" value="ASPARTATE-SEMIALDEHYDE DEHYDROGENASE"/>
    <property type="match status" value="1"/>
</dbReference>
<dbReference type="InterPro" id="IPR012280">
    <property type="entry name" value="Semialdhyde_DH_dimer_dom"/>
</dbReference>
<accession>A0AA43QIJ0</accession>
<dbReference type="GO" id="GO:0051287">
    <property type="term" value="F:NAD binding"/>
    <property type="evidence" value="ECO:0007669"/>
    <property type="project" value="InterPro"/>
</dbReference>
<evidence type="ECO:0000256" key="3">
    <source>
        <dbReference type="ARBA" id="ARBA00010584"/>
    </source>
</evidence>
<dbReference type="PIRSF" id="PIRSF000148">
    <property type="entry name" value="ASA_dh"/>
    <property type="match status" value="1"/>
</dbReference>
<evidence type="ECO:0000256" key="2">
    <source>
        <dbReference type="ARBA" id="ARBA00005097"/>
    </source>
</evidence>
<evidence type="ECO:0000256" key="10">
    <source>
        <dbReference type="ARBA" id="ARBA00044762"/>
    </source>
</evidence>
<dbReference type="GO" id="GO:0004073">
    <property type="term" value="F:aspartate-semialdehyde dehydrogenase activity"/>
    <property type="evidence" value="ECO:0007669"/>
    <property type="project" value="UniProtKB-EC"/>
</dbReference>
<dbReference type="NCBIfam" id="NF006416">
    <property type="entry name" value="PRK08664.1"/>
    <property type="match status" value="1"/>
</dbReference>
<dbReference type="Gene3D" id="3.40.50.720">
    <property type="entry name" value="NAD(P)-binding Rossmann-like Domain"/>
    <property type="match status" value="1"/>
</dbReference>
<dbReference type="Proteomes" id="UP001161017">
    <property type="component" value="Unassembled WGS sequence"/>
</dbReference>
<dbReference type="Pfam" id="PF02774">
    <property type="entry name" value="Semialdhyde_dhC"/>
    <property type="match status" value="1"/>
</dbReference>
<protein>
    <recommendedName>
        <fullName evidence="13">Aspartate-semialdehyde dehydrogenase</fullName>
        <ecNumber evidence="4">1.2.1.11</ecNumber>
    </recommendedName>
</protein>
<name>A0AA43QIJ0_9LECA</name>
<evidence type="ECO:0000256" key="1">
    <source>
        <dbReference type="ARBA" id="ARBA00005021"/>
    </source>
</evidence>
<gene>
    <name evidence="16" type="primary">HOM2</name>
    <name evidence="16" type="ORF">OHK93_000669</name>
</gene>
<feature type="active site" description="Acyl-thioester intermediate" evidence="14">
    <location>
        <position position="160"/>
    </location>
</feature>
<dbReference type="EC" id="1.2.1.11" evidence="4"/>
<dbReference type="FunFam" id="3.30.360.10:FF:000016">
    <property type="entry name" value="Probable aspartate-semialdehyde dehydrogenase"/>
    <property type="match status" value="1"/>
</dbReference>
<dbReference type="GO" id="GO:0046983">
    <property type="term" value="F:protein dimerization activity"/>
    <property type="evidence" value="ECO:0007669"/>
    <property type="project" value="InterPro"/>
</dbReference>
<evidence type="ECO:0000313" key="17">
    <source>
        <dbReference type="Proteomes" id="UP001161017"/>
    </source>
</evidence>
<dbReference type="AlphaFoldDB" id="A0AA43QIJ0"/>
<dbReference type="CDD" id="cd18130">
    <property type="entry name" value="ASADH_C_arch_fung_like"/>
    <property type="match status" value="1"/>
</dbReference>
<evidence type="ECO:0000259" key="15">
    <source>
        <dbReference type="SMART" id="SM00859"/>
    </source>
</evidence>
<dbReference type="GO" id="GO:0050661">
    <property type="term" value="F:NADP binding"/>
    <property type="evidence" value="ECO:0007669"/>
    <property type="project" value="InterPro"/>
</dbReference>
<evidence type="ECO:0000256" key="11">
    <source>
        <dbReference type="ARBA" id="ARBA00049864"/>
    </source>
</evidence>
<sequence>MALTTKTAGFPKRKCGVLGCTGSVGQRFSLLLAQHPHFELVAVGASDRSKGKTYREAVNWKQTTSMPLKIGELLVTECKPEHFKDCDIVFSGLDSSVAGDVETEFYLADIPVFSNAKNHRQAPGIPLVVPTVNLSHLDLIPAHRQPGKREKGFIVCNSNCAVIGIVIPLAAIQAKCGVVKQINVFTLQAISGAGYPGVPSSDIIDNVIPYISGEEEKMQPEARKILGGVDVRAKEFLERVDLEVAAKCIRVPVQDGHMAVVQMRFGDRKNVPSVEAVKSALSDYVSEAQILACPSAPEKAITLMAERDRPQPRLDRDADRGYSVSVGQVEKESGALFDMRFTALSHNTIIGAAGSSILNAEAAVIKGFV</sequence>
<keyword evidence="5" id="KW-0028">Amino-acid biosynthesis</keyword>
<comment type="catalytic activity">
    <reaction evidence="11">
        <text>L-aspartate 4-semialdehyde + phosphate + NADP(+) = 4-phospho-L-aspartate + NADPH + H(+)</text>
        <dbReference type="Rhea" id="RHEA:24284"/>
        <dbReference type="ChEBI" id="CHEBI:15378"/>
        <dbReference type="ChEBI" id="CHEBI:43474"/>
        <dbReference type="ChEBI" id="CHEBI:57535"/>
        <dbReference type="ChEBI" id="CHEBI:57783"/>
        <dbReference type="ChEBI" id="CHEBI:58349"/>
        <dbReference type="ChEBI" id="CHEBI:537519"/>
        <dbReference type="EC" id="1.2.1.11"/>
    </reaction>
    <physiologicalReaction direction="right-to-left" evidence="11">
        <dbReference type="Rhea" id="RHEA:24286"/>
    </physiologicalReaction>
</comment>